<sequence length="262" mass="28870">MGNQIATFIRSLLFSQGENLTGSDAPSDRSTSNFSYNSTQSNSTNTSTSSSSNSRSNSRFSCKSREFPSDHSRDRCECPAGFCSGNCSNSSFNYSSDGFSIESTCSCSRHISDISFSCCSCTCSDQCHFSSTNVSGQTSCFSMSPRSRCIHCSLGNGFNQISTFHTDDQILVKIPDADSNNDVKLVLNYLEKRVSSMSHLAPREAGETVMGIQSLRDHFEVLEQIVTRSTNIDTKLNIQSCQQFSLSSDDEKIDHSFRNFKN</sequence>
<evidence type="ECO:0000313" key="2">
    <source>
        <dbReference type="EMBL" id="EFO93400.1"/>
    </source>
</evidence>
<feature type="region of interest" description="Disordered" evidence="1">
    <location>
        <begin position="20"/>
        <end position="61"/>
    </location>
</feature>
<name>E3NCX3_CAERE</name>
<dbReference type="Proteomes" id="UP000008281">
    <property type="component" value="Unassembled WGS sequence"/>
</dbReference>
<feature type="compositionally biased region" description="Low complexity" evidence="1">
    <location>
        <begin position="30"/>
        <end position="61"/>
    </location>
</feature>
<protein>
    <submittedName>
        <fullName evidence="2">Uncharacterized protein</fullName>
    </submittedName>
</protein>
<proteinExistence type="predicted"/>
<dbReference type="EMBL" id="DS268603">
    <property type="protein sequence ID" value="EFO93400.1"/>
    <property type="molecule type" value="Genomic_DNA"/>
</dbReference>
<keyword evidence="3" id="KW-1185">Reference proteome</keyword>
<gene>
    <name evidence="2" type="ORF">CRE_24229</name>
</gene>
<evidence type="ECO:0000313" key="3">
    <source>
        <dbReference type="Proteomes" id="UP000008281"/>
    </source>
</evidence>
<evidence type="ECO:0000256" key="1">
    <source>
        <dbReference type="SAM" id="MobiDB-lite"/>
    </source>
</evidence>
<dbReference type="InParanoid" id="E3NCX3"/>
<dbReference type="AlphaFoldDB" id="E3NCX3"/>
<accession>E3NCX3</accession>
<reference evidence="2" key="1">
    <citation type="submission" date="2007-07" db="EMBL/GenBank/DDBJ databases">
        <title>PCAP assembly of the Caenorhabditis remanei genome.</title>
        <authorList>
            <consortium name="The Caenorhabditis remanei Sequencing Consortium"/>
            <person name="Wilson R.K."/>
        </authorList>
    </citation>
    <scope>NUCLEOTIDE SEQUENCE [LARGE SCALE GENOMIC DNA]</scope>
    <source>
        <strain evidence="2">PB4641</strain>
    </source>
</reference>
<dbReference type="HOGENOM" id="CLU_1062601_0_0_1"/>
<organism evidence="3">
    <name type="scientific">Caenorhabditis remanei</name>
    <name type="common">Caenorhabditis vulgaris</name>
    <dbReference type="NCBI Taxonomy" id="31234"/>
    <lineage>
        <taxon>Eukaryota</taxon>
        <taxon>Metazoa</taxon>
        <taxon>Ecdysozoa</taxon>
        <taxon>Nematoda</taxon>
        <taxon>Chromadorea</taxon>
        <taxon>Rhabditida</taxon>
        <taxon>Rhabditina</taxon>
        <taxon>Rhabditomorpha</taxon>
        <taxon>Rhabditoidea</taxon>
        <taxon>Rhabditidae</taxon>
        <taxon>Peloderinae</taxon>
        <taxon>Caenorhabditis</taxon>
    </lineage>
</organism>